<comment type="caution">
    <text evidence="4">The sequence shown here is derived from an EMBL/GenBank/DDBJ whole genome shotgun (WGS) entry which is preliminary data.</text>
</comment>
<dbReference type="EMBL" id="QREH01000001">
    <property type="protein sequence ID" value="REE04113.1"/>
    <property type="molecule type" value="Genomic_DNA"/>
</dbReference>
<dbReference type="Gene3D" id="3.90.1150.10">
    <property type="entry name" value="Aspartate Aminotransferase, domain 1"/>
    <property type="match status" value="1"/>
</dbReference>
<dbReference type="PANTHER" id="PTHR43094:SF1">
    <property type="entry name" value="AMINOTRANSFERASE CLASS-III"/>
    <property type="match status" value="1"/>
</dbReference>
<reference evidence="4 5" key="1">
    <citation type="submission" date="2018-07" db="EMBL/GenBank/DDBJ databases">
        <title>Sequencing the genomes of 1000 actinobacteria strains.</title>
        <authorList>
            <person name="Klenk H.-P."/>
        </authorList>
    </citation>
    <scope>NUCLEOTIDE SEQUENCE [LARGE SCALE GENOMIC DNA]</scope>
    <source>
        <strain evidence="4 5">DSM 14442</strain>
    </source>
</reference>
<evidence type="ECO:0000256" key="2">
    <source>
        <dbReference type="ARBA" id="ARBA00022898"/>
    </source>
</evidence>
<name>A0A3D9LG73_9MICC</name>
<evidence type="ECO:0000256" key="3">
    <source>
        <dbReference type="RuleBase" id="RU003560"/>
    </source>
</evidence>
<organism evidence="4 5">
    <name type="scientific">Citricoccus muralis</name>
    <dbReference type="NCBI Taxonomy" id="169134"/>
    <lineage>
        <taxon>Bacteria</taxon>
        <taxon>Bacillati</taxon>
        <taxon>Actinomycetota</taxon>
        <taxon>Actinomycetes</taxon>
        <taxon>Micrococcales</taxon>
        <taxon>Micrococcaceae</taxon>
        <taxon>Citricoccus</taxon>
    </lineage>
</organism>
<dbReference type="InterPro" id="IPR015424">
    <property type="entry name" value="PyrdxlP-dep_Trfase"/>
</dbReference>
<dbReference type="GO" id="GO:0030170">
    <property type="term" value="F:pyridoxal phosphate binding"/>
    <property type="evidence" value="ECO:0007669"/>
    <property type="project" value="InterPro"/>
</dbReference>
<dbReference type="GO" id="GO:0005829">
    <property type="term" value="C:cytosol"/>
    <property type="evidence" value="ECO:0007669"/>
    <property type="project" value="TreeGrafter"/>
</dbReference>
<dbReference type="InterPro" id="IPR015421">
    <property type="entry name" value="PyrdxlP-dep_Trfase_major"/>
</dbReference>
<dbReference type="Proteomes" id="UP000256727">
    <property type="component" value="Unassembled WGS sequence"/>
</dbReference>
<evidence type="ECO:0000313" key="5">
    <source>
        <dbReference type="Proteomes" id="UP000256727"/>
    </source>
</evidence>
<dbReference type="RefSeq" id="WP_115932103.1">
    <property type="nucleotide sequence ID" value="NZ_QREH01000001.1"/>
</dbReference>
<dbReference type="CDD" id="cd00610">
    <property type="entry name" value="OAT_like"/>
    <property type="match status" value="1"/>
</dbReference>
<dbReference type="AlphaFoldDB" id="A0A3D9LG73"/>
<proteinExistence type="inferred from homology"/>
<dbReference type="GO" id="GO:0008483">
    <property type="term" value="F:transaminase activity"/>
    <property type="evidence" value="ECO:0007669"/>
    <property type="project" value="InterPro"/>
</dbReference>
<dbReference type="SUPFAM" id="SSF53383">
    <property type="entry name" value="PLP-dependent transferases"/>
    <property type="match status" value="1"/>
</dbReference>
<keyword evidence="2 3" id="KW-0663">Pyridoxal phosphate</keyword>
<keyword evidence="5" id="KW-1185">Reference proteome</keyword>
<accession>A0A3D9LG73</accession>
<dbReference type="PANTHER" id="PTHR43094">
    <property type="entry name" value="AMINOTRANSFERASE"/>
    <property type="match status" value="1"/>
</dbReference>
<gene>
    <name evidence="4" type="ORF">C8E99_1940</name>
</gene>
<sequence>MTIQPVSPDPSISEDLLAAGRKAYDLDREHVFHSWSAQRTITPMTVVQTEGPYVWDGKGHRLIDFSCQLINTNIGHSHPKVVAAIQEQAAGIATINPAHVNAARSEAARLVADLAPGDLNHVFFTNAGADAVEHAVRMARVHTGRPKVLSAYRAYHGGTDLAFALTADPRRNPVDKATAGVAHFMPAYPYRSYFHSTTEQEESERALAHLEQTILLEGPQSIAAVILESVPGTAGIYVPPAGYLQGVRELTRKYGILFIADEVMVGFGRTGQWFAVNHWGVEPDLLTFAKGVNSGYVPLGGVALSDAVYETFAETPYPGGLTYSGHPLACAAAVATLNAMQDEGMVANAARLGAEIIGPRLQEIFEAHPSVGDVRGLGAFWAVELVKNRETKEPMAAYGGSSPEMNELVAECKKLGLLPFQNMNRIHVAPPLNAPDEVVRHGLDILDQALAVTDRYVTG</sequence>
<dbReference type="InterPro" id="IPR015422">
    <property type="entry name" value="PyrdxlP-dep_Trfase_small"/>
</dbReference>
<evidence type="ECO:0000256" key="1">
    <source>
        <dbReference type="ARBA" id="ARBA00008954"/>
    </source>
</evidence>
<dbReference type="Pfam" id="PF00202">
    <property type="entry name" value="Aminotran_3"/>
    <property type="match status" value="1"/>
</dbReference>
<dbReference type="NCBIfam" id="NF004718">
    <property type="entry name" value="PRK06062.1"/>
    <property type="match status" value="1"/>
</dbReference>
<dbReference type="InterPro" id="IPR049704">
    <property type="entry name" value="Aminotrans_3_PPA_site"/>
</dbReference>
<dbReference type="OrthoDB" id="9801834at2"/>
<dbReference type="Gene3D" id="3.40.640.10">
    <property type="entry name" value="Type I PLP-dependent aspartate aminotransferase-like (Major domain)"/>
    <property type="match status" value="1"/>
</dbReference>
<evidence type="ECO:0000313" key="4">
    <source>
        <dbReference type="EMBL" id="REE04113.1"/>
    </source>
</evidence>
<comment type="similarity">
    <text evidence="1 3">Belongs to the class-III pyridoxal-phosphate-dependent aminotransferase family.</text>
</comment>
<dbReference type="InterPro" id="IPR005814">
    <property type="entry name" value="Aminotrans_3"/>
</dbReference>
<dbReference type="PROSITE" id="PS00600">
    <property type="entry name" value="AA_TRANSFER_CLASS_3"/>
    <property type="match status" value="1"/>
</dbReference>
<protein>
    <submittedName>
        <fullName evidence="4">Taurine--2-oxoglutarate transaminase</fullName>
    </submittedName>
</protein>